<name>A0ABR2MRY7_9ASPA</name>
<dbReference type="Proteomes" id="UP001412067">
    <property type="component" value="Unassembled WGS sequence"/>
</dbReference>
<feature type="compositionally biased region" description="Low complexity" evidence="1">
    <location>
        <begin position="11"/>
        <end position="20"/>
    </location>
</feature>
<proteinExistence type="predicted"/>
<feature type="region of interest" description="Disordered" evidence="1">
    <location>
        <begin position="1"/>
        <end position="26"/>
    </location>
</feature>
<comment type="caution">
    <text evidence="2">The sequence shown here is derived from an EMBL/GenBank/DDBJ whole genome shotgun (WGS) entry which is preliminary data.</text>
</comment>
<organism evidence="2 3">
    <name type="scientific">Platanthera guangdongensis</name>
    <dbReference type="NCBI Taxonomy" id="2320717"/>
    <lineage>
        <taxon>Eukaryota</taxon>
        <taxon>Viridiplantae</taxon>
        <taxon>Streptophyta</taxon>
        <taxon>Embryophyta</taxon>
        <taxon>Tracheophyta</taxon>
        <taxon>Spermatophyta</taxon>
        <taxon>Magnoliopsida</taxon>
        <taxon>Liliopsida</taxon>
        <taxon>Asparagales</taxon>
        <taxon>Orchidaceae</taxon>
        <taxon>Orchidoideae</taxon>
        <taxon>Orchideae</taxon>
        <taxon>Orchidinae</taxon>
        <taxon>Platanthera</taxon>
    </lineage>
</organism>
<dbReference type="EMBL" id="JBBWWR010000005">
    <property type="protein sequence ID" value="KAK8966977.1"/>
    <property type="molecule type" value="Genomic_DNA"/>
</dbReference>
<evidence type="ECO:0000313" key="3">
    <source>
        <dbReference type="Proteomes" id="UP001412067"/>
    </source>
</evidence>
<feature type="compositionally biased region" description="Gly residues" evidence="1">
    <location>
        <begin position="1"/>
        <end position="10"/>
    </location>
</feature>
<reference evidence="2 3" key="1">
    <citation type="journal article" date="2022" name="Nat. Plants">
        <title>Genomes of leafy and leafless Platanthera orchids illuminate the evolution of mycoheterotrophy.</title>
        <authorList>
            <person name="Li M.H."/>
            <person name="Liu K.W."/>
            <person name="Li Z."/>
            <person name="Lu H.C."/>
            <person name="Ye Q.L."/>
            <person name="Zhang D."/>
            <person name="Wang J.Y."/>
            <person name="Li Y.F."/>
            <person name="Zhong Z.M."/>
            <person name="Liu X."/>
            <person name="Yu X."/>
            <person name="Liu D.K."/>
            <person name="Tu X.D."/>
            <person name="Liu B."/>
            <person name="Hao Y."/>
            <person name="Liao X.Y."/>
            <person name="Jiang Y.T."/>
            <person name="Sun W.H."/>
            <person name="Chen J."/>
            <person name="Chen Y.Q."/>
            <person name="Ai Y."/>
            <person name="Zhai J.W."/>
            <person name="Wu S.S."/>
            <person name="Zhou Z."/>
            <person name="Hsiao Y.Y."/>
            <person name="Wu W.L."/>
            <person name="Chen Y.Y."/>
            <person name="Lin Y.F."/>
            <person name="Hsu J.L."/>
            <person name="Li C.Y."/>
            <person name="Wang Z.W."/>
            <person name="Zhao X."/>
            <person name="Zhong W.Y."/>
            <person name="Ma X.K."/>
            <person name="Ma L."/>
            <person name="Huang J."/>
            <person name="Chen G.Z."/>
            <person name="Huang M.Z."/>
            <person name="Huang L."/>
            <person name="Peng D.H."/>
            <person name="Luo Y.B."/>
            <person name="Zou S.Q."/>
            <person name="Chen S.P."/>
            <person name="Lan S."/>
            <person name="Tsai W.C."/>
            <person name="Van de Peer Y."/>
            <person name="Liu Z.J."/>
        </authorList>
    </citation>
    <scope>NUCLEOTIDE SEQUENCE [LARGE SCALE GENOMIC DNA]</scope>
    <source>
        <strain evidence="2">Lor288</strain>
    </source>
</reference>
<keyword evidence="3" id="KW-1185">Reference proteome</keyword>
<gene>
    <name evidence="2" type="ORF">KSP40_PGU019179</name>
</gene>
<protein>
    <submittedName>
        <fullName evidence="2">Uncharacterized protein</fullName>
    </submittedName>
</protein>
<evidence type="ECO:0000256" key="1">
    <source>
        <dbReference type="SAM" id="MobiDB-lite"/>
    </source>
</evidence>
<accession>A0ABR2MRY7</accession>
<evidence type="ECO:0000313" key="2">
    <source>
        <dbReference type="EMBL" id="KAK8966977.1"/>
    </source>
</evidence>
<sequence length="107" mass="11746">MSGEGEGGSGSASSSGGSLRVGRRSSFRRRWERRDVRLILHKLFSSLAGVAARDRASLLPKDLRTQYSTRERLPVPICVALIPTPLLLQIHLPSSIVSFAKDLEAFK</sequence>